<comment type="caution">
    <text evidence="1">The sequence shown here is derived from an EMBL/GenBank/DDBJ whole genome shotgun (WGS) entry which is preliminary data.</text>
</comment>
<name>A0ACC6QUF3_9ACTN</name>
<dbReference type="Proteomes" id="UP001375539">
    <property type="component" value="Unassembled WGS sequence"/>
</dbReference>
<dbReference type="EMBL" id="JBBKAI010000002">
    <property type="protein sequence ID" value="MEJ8662127.1"/>
    <property type="molecule type" value="Genomic_DNA"/>
</dbReference>
<sequence length="55" mass="5967">MRSLQVRYCRLRTAGGDPVAELEALSFQLRFGAVAVAAEGIGGVETQPEFRRQGT</sequence>
<proteinExistence type="predicted"/>
<reference evidence="1" key="1">
    <citation type="submission" date="2024-03" db="EMBL/GenBank/DDBJ databases">
        <title>Novel Streptomyces species of biotechnological and ecological value are a feature of Machair soil.</title>
        <authorList>
            <person name="Prole J.R."/>
            <person name="Goodfellow M."/>
            <person name="Allenby N."/>
            <person name="Ward A.C."/>
        </authorList>
    </citation>
    <scope>NUCLEOTIDE SEQUENCE</scope>
    <source>
        <strain evidence="1">MS1.AVA.4</strain>
    </source>
</reference>
<protein>
    <submittedName>
        <fullName evidence="1">Uncharacterized protein</fullName>
    </submittedName>
</protein>
<organism evidence="1 2">
    <name type="scientific">Streptomyces pratisoli</name>
    <dbReference type="NCBI Taxonomy" id="3139917"/>
    <lineage>
        <taxon>Bacteria</taxon>
        <taxon>Bacillati</taxon>
        <taxon>Actinomycetota</taxon>
        <taxon>Actinomycetes</taxon>
        <taxon>Kitasatosporales</taxon>
        <taxon>Streptomycetaceae</taxon>
        <taxon>Streptomyces</taxon>
    </lineage>
</organism>
<accession>A0ACC6QUF3</accession>
<evidence type="ECO:0000313" key="2">
    <source>
        <dbReference type="Proteomes" id="UP001375539"/>
    </source>
</evidence>
<gene>
    <name evidence="1" type="ORF">WKI58_37590</name>
</gene>
<evidence type="ECO:0000313" key="1">
    <source>
        <dbReference type="EMBL" id="MEJ8662127.1"/>
    </source>
</evidence>
<keyword evidence="2" id="KW-1185">Reference proteome</keyword>